<protein>
    <recommendedName>
        <fullName evidence="4">Pentatricopeptide repeat-containing protein 2, mitochondrial</fullName>
    </recommendedName>
</protein>
<evidence type="ECO:0008006" key="4">
    <source>
        <dbReference type="Google" id="ProtNLM"/>
    </source>
</evidence>
<dbReference type="GO" id="GO:0050684">
    <property type="term" value="P:regulation of mRNA processing"/>
    <property type="evidence" value="ECO:0007669"/>
    <property type="project" value="InterPro"/>
</dbReference>
<dbReference type="GO" id="GO:0007005">
    <property type="term" value="P:mitochondrion organization"/>
    <property type="evidence" value="ECO:0007669"/>
    <property type="project" value="TreeGrafter"/>
</dbReference>
<dbReference type="PANTHER" id="PTHR14700:SF0">
    <property type="entry name" value="PENTATRICOPEPTIDE REPEAT-CONTAINING PROTEIN 2, MITOCHONDRIAL"/>
    <property type="match status" value="1"/>
</dbReference>
<keyword evidence="3" id="KW-1185">Reference proteome</keyword>
<sequence length="395" mass="45049">MSVVFGRHVLVGGAQTLRNNVFAGCNVSTVMHIAKRTLFHADVLGISNYERQRASVQEKIGDLRVSFRERMENYMESDPKNTIFTDDLKTMVHVAEAEDLDTASKMVKRFHQQNDALRFSSFVFGPLILRMFHKLNEPQKAYELFSDENLKDFFSQMSSYVVMMDMLFENEMYEEVLKLMSFVTEQQLGGFKYPMDCVTLSTATCLKLNTAESLERAVDLLKHCDKIQSMISLRSIVFTTLLALKQNNPALALEVMSLARSPSSGKLPLAFINIKTLVYTKLGRLEDAVQMLKTIIAADVPDHVATGNEVFQEILDELQKASTNETKKEVVRDIEAVQKALDQGGHVNTESFDEYVLRPIMRKRKTQDGFKARQRSDRSRQGYRREGLMARGEHM</sequence>
<evidence type="ECO:0000256" key="1">
    <source>
        <dbReference type="SAM" id="MobiDB-lite"/>
    </source>
</evidence>
<comment type="caution">
    <text evidence="2">The sequence shown here is derived from an EMBL/GenBank/DDBJ whole genome shotgun (WGS) entry which is preliminary data.</text>
</comment>
<organism evidence="2 3">
    <name type="scientific">Ridgeia piscesae</name>
    <name type="common">Tubeworm</name>
    <dbReference type="NCBI Taxonomy" id="27915"/>
    <lineage>
        <taxon>Eukaryota</taxon>
        <taxon>Metazoa</taxon>
        <taxon>Spiralia</taxon>
        <taxon>Lophotrochozoa</taxon>
        <taxon>Annelida</taxon>
        <taxon>Polychaeta</taxon>
        <taxon>Sedentaria</taxon>
        <taxon>Canalipalpata</taxon>
        <taxon>Sabellida</taxon>
        <taxon>Siboglinidae</taxon>
        <taxon>Ridgeia</taxon>
    </lineage>
</organism>
<dbReference type="PANTHER" id="PTHR14700">
    <property type="entry name" value="PENTATRICOPEPTIDE REPEAT-CONTAINING PROTEIN 2, MITOCHONDRIAL"/>
    <property type="match status" value="1"/>
</dbReference>
<accession>A0AAD9NLH3</accession>
<feature type="region of interest" description="Disordered" evidence="1">
    <location>
        <begin position="366"/>
        <end position="395"/>
    </location>
</feature>
<gene>
    <name evidence="2" type="ORF">NP493_802g03042</name>
</gene>
<evidence type="ECO:0000313" key="2">
    <source>
        <dbReference type="EMBL" id="KAK2174400.1"/>
    </source>
</evidence>
<proteinExistence type="predicted"/>
<evidence type="ECO:0000313" key="3">
    <source>
        <dbReference type="Proteomes" id="UP001209878"/>
    </source>
</evidence>
<name>A0AAD9NLH3_RIDPI</name>
<dbReference type="EMBL" id="JAODUO010000805">
    <property type="protein sequence ID" value="KAK2174400.1"/>
    <property type="molecule type" value="Genomic_DNA"/>
</dbReference>
<reference evidence="2" key="1">
    <citation type="journal article" date="2023" name="Mol. Biol. Evol.">
        <title>Third-Generation Sequencing Reveals the Adaptive Role of the Epigenome in Three Deep-Sea Polychaetes.</title>
        <authorList>
            <person name="Perez M."/>
            <person name="Aroh O."/>
            <person name="Sun Y."/>
            <person name="Lan Y."/>
            <person name="Juniper S.K."/>
            <person name="Young C.R."/>
            <person name="Angers B."/>
            <person name="Qian P.Y."/>
        </authorList>
    </citation>
    <scope>NUCLEOTIDE SEQUENCE</scope>
    <source>
        <strain evidence="2">R07B-5</strain>
    </source>
</reference>
<dbReference type="GO" id="GO:0005739">
    <property type="term" value="C:mitochondrion"/>
    <property type="evidence" value="ECO:0007669"/>
    <property type="project" value="InterPro"/>
</dbReference>
<dbReference type="AlphaFoldDB" id="A0AAD9NLH3"/>
<dbReference type="Proteomes" id="UP001209878">
    <property type="component" value="Unassembled WGS sequence"/>
</dbReference>
<dbReference type="InterPro" id="IPR034629">
    <property type="entry name" value="PTCD2"/>
</dbReference>
<dbReference type="GO" id="GO:0003723">
    <property type="term" value="F:RNA binding"/>
    <property type="evidence" value="ECO:0007669"/>
    <property type="project" value="TreeGrafter"/>
</dbReference>